<dbReference type="KEGG" id="xla:121393587"/>
<evidence type="ECO:0000313" key="3">
    <source>
        <dbReference type="RefSeq" id="XP_041418351.1"/>
    </source>
</evidence>
<dbReference type="OrthoDB" id="8929197at2759"/>
<evidence type="ECO:0000313" key="2">
    <source>
        <dbReference type="RefSeq" id="XP_041418350.1"/>
    </source>
</evidence>
<sequence>MRMLVRNLSVVHYKQLKAGADSDRSLHFFINFLESNGCLVCEKPSHTEGTSAEEVENPVQDAVETEEDTCEEEMDIEHPFLMLSTSASKMSTKKIMEEAGLHRKHTTNSPLLQGFRSYLEKKYAKSGIKHEVDNVSRWLHFVNPNEPSTSCIHNIERSMEFFRVIGASAASRATARNYMSGVKKFIAYVTSEDQLLEEDPSLRGSIQNFLKSMTEAQKSICRGASKKNSVGRRCTNPRECQEVLKLANHYFAELIDRANARNELEERDMTSVLFYLEALLILQHLQRPSVIQHMTVQQWLERKQYKSRSTDSARAAVITVKAGAQHMVVLNEVEEMWFDTYFRFIRLTFIKRIANGDKGYFFVSSKGSKIQNPTTDVHRFQERFNACLSTGKEALHFFEKVVTCESSLEDQELIKIYLRADFKGIESNHTQYMRAAMRVSELQRTWEEPSNSRDGQVPGTLKEKMSEKEISYKKIENMFKVELDSKGPTVKQCCEVSEMHAKYCYDRWRRQQIKCRMDAVIAHYKHEKPNLSQVYNYLRLKGWVKNVPSVEEILLHWEAREQPRREDNDG</sequence>
<keyword evidence="1" id="KW-1185">Reference proteome</keyword>
<dbReference type="AlphaFoldDB" id="A0A8J1KM05"/>
<evidence type="ECO:0000313" key="1">
    <source>
        <dbReference type="Proteomes" id="UP000186698"/>
    </source>
</evidence>
<gene>
    <name evidence="2 3" type="primary">LOC121393587</name>
</gene>
<name>A0A8J1KM05_XENLA</name>
<dbReference type="RefSeq" id="XP_041418351.1">
    <property type="nucleotide sequence ID" value="XM_041562417.1"/>
</dbReference>
<dbReference type="PANTHER" id="PTHR47306:SF2">
    <property type="entry name" value="CORE-BINDING (CB) DOMAIN-CONTAINING PROTEIN"/>
    <property type="match status" value="1"/>
</dbReference>
<accession>A0A8J1KM05</accession>
<dbReference type="GeneID" id="121393587"/>
<dbReference type="PANTHER" id="PTHR47306">
    <property type="entry name" value="SI:CH211-178J18.4-RELATED"/>
    <property type="match status" value="1"/>
</dbReference>
<protein>
    <submittedName>
        <fullName evidence="2 3">Uncharacterized protein LOC121393587</fullName>
    </submittedName>
</protein>
<dbReference type="Proteomes" id="UP000186698">
    <property type="component" value="Chromosome 5L"/>
</dbReference>
<reference evidence="2 3" key="1">
    <citation type="submission" date="2025-04" db="UniProtKB">
        <authorList>
            <consortium name="RefSeq"/>
        </authorList>
    </citation>
    <scope>IDENTIFICATION</scope>
    <source>
        <strain evidence="2 3">J_2021</strain>
        <tissue evidence="2 3">Erythrocytes</tissue>
    </source>
</reference>
<dbReference type="RefSeq" id="XP_041418350.1">
    <property type="nucleotide sequence ID" value="XM_041562416.1"/>
</dbReference>
<proteinExistence type="predicted"/>
<organism evidence="1 3">
    <name type="scientific">Xenopus laevis</name>
    <name type="common">African clawed frog</name>
    <dbReference type="NCBI Taxonomy" id="8355"/>
    <lineage>
        <taxon>Eukaryota</taxon>
        <taxon>Metazoa</taxon>
        <taxon>Chordata</taxon>
        <taxon>Craniata</taxon>
        <taxon>Vertebrata</taxon>
        <taxon>Euteleostomi</taxon>
        <taxon>Amphibia</taxon>
        <taxon>Batrachia</taxon>
        <taxon>Anura</taxon>
        <taxon>Pipoidea</taxon>
        <taxon>Pipidae</taxon>
        <taxon>Xenopodinae</taxon>
        <taxon>Xenopus</taxon>
        <taxon>Xenopus</taxon>
    </lineage>
</organism>